<dbReference type="AlphaFoldDB" id="A0A0C3CP56"/>
<dbReference type="EMBL" id="KN832877">
    <property type="protein sequence ID" value="KIN00789.1"/>
    <property type="molecule type" value="Genomic_DNA"/>
</dbReference>
<feature type="transmembrane region" description="Helical" evidence="3">
    <location>
        <begin position="68"/>
        <end position="88"/>
    </location>
</feature>
<dbReference type="InterPro" id="IPR020846">
    <property type="entry name" value="MFS_dom"/>
</dbReference>
<dbReference type="GO" id="GO:0016020">
    <property type="term" value="C:membrane"/>
    <property type="evidence" value="ECO:0007669"/>
    <property type="project" value="UniProtKB-SubCell"/>
</dbReference>
<dbReference type="Pfam" id="PF07690">
    <property type="entry name" value="MFS_1"/>
    <property type="match status" value="1"/>
</dbReference>
<feature type="transmembrane region" description="Helical" evidence="3">
    <location>
        <begin position="127"/>
        <end position="146"/>
    </location>
</feature>
<feature type="transmembrane region" description="Helical" evidence="3">
    <location>
        <begin position="94"/>
        <end position="115"/>
    </location>
</feature>
<evidence type="ECO:0000256" key="2">
    <source>
        <dbReference type="ARBA" id="ARBA00006727"/>
    </source>
</evidence>
<feature type="domain" description="Major facilitator superfamily (MFS) profile" evidence="4">
    <location>
        <begin position="201"/>
        <end position="386"/>
    </location>
</feature>
<evidence type="ECO:0000313" key="5">
    <source>
        <dbReference type="EMBL" id="KIN00789.1"/>
    </source>
</evidence>
<name>A0A0C3CP56_OIDMZ</name>
<dbReference type="GO" id="GO:0022857">
    <property type="term" value="F:transmembrane transporter activity"/>
    <property type="evidence" value="ECO:0007669"/>
    <property type="project" value="InterPro"/>
</dbReference>
<feature type="transmembrane region" description="Helical" evidence="3">
    <location>
        <begin position="291"/>
        <end position="310"/>
    </location>
</feature>
<comment type="similarity">
    <text evidence="2">Belongs to the major facilitator superfamily. Monocarboxylate porter (TC 2.A.1.13) family.</text>
</comment>
<dbReference type="InterPro" id="IPR011701">
    <property type="entry name" value="MFS"/>
</dbReference>
<gene>
    <name evidence="5" type="ORF">OIDMADRAFT_42560</name>
</gene>
<dbReference type="InParanoid" id="A0A0C3CP56"/>
<proteinExistence type="inferred from homology"/>
<feature type="transmembrane region" description="Helical" evidence="3">
    <location>
        <begin position="265"/>
        <end position="285"/>
    </location>
</feature>
<feature type="transmembrane region" description="Helical" evidence="3">
    <location>
        <begin position="355"/>
        <end position="377"/>
    </location>
</feature>
<feature type="transmembrane region" description="Helical" evidence="3">
    <location>
        <begin position="158"/>
        <end position="178"/>
    </location>
</feature>
<dbReference type="HOGENOM" id="CLU_001265_1_1_1"/>
<feature type="transmembrane region" description="Helical" evidence="3">
    <location>
        <begin position="199"/>
        <end position="217"/>
    </location>
</feature>
<reference evidence="6" key="2">
    <citation type="submission" date="2015-01" db="EMBL/GenBank/DDBJ databases">
        <title>Evolutionary Origins and Diversification of the Mycorrhizal Mutualists.</title>
        <authorList>
            <consortium name="DOE Joint Genome Institute"/>
            <consortium name="Mycorrhizal Genomics Consortium"/>
            <person name="Kohler A."/>
            <person name="Kuo A."/>
            <person name="Nagy L.G."/>
            <person name="Floudas D."/>
            <person name="Copeland A."/>
            <person name="Barry K.W."/>
            <person name="Cichocki N."/>
            <person name="Veneault-Fourrey C."/>
            <person name="LaButti K."/>
            <person name="Lindquist E.A."/>
            <person name="Lipzen A."/>
            <person name="Lundell T."/>
            <person name="Morin E."/>
            <person name="Murat C."/>
            <person name="Riley R."/>
            <person name="Ohm R."/>
            <person name="Sun H."/>
            <person name="Tunlid A."/>
            <person name="Henrissat B."/>
            <person name="Grigoriev I.V."/>
            <person name="Hibbett D.S."/>
            <person name="Martin F."/>
        </authorList>
    </citation>
    <scope>NUCLEOTIDE SEQUENCE [LARGE SCALE GENOMIC DNA]</scope>
    <source>
        <strain evidence="6">Zn</strain>
    </source>
</reference>
<feature type="transmembrane region" description="Helical" evidence="3">
    <location>
        <begin position="322"/>
        <end position="343"/>
    </location>
</feature>
<feature type="transmembrane region" description="Helical" evidence="3">
    <location>
        <begin position="40"/>
        <end position="61"/>
    </location>
</feature>
<comment type="subcellular location">
    <subcellularLocation>
        <location evidence="1">Membrane</location>
        <topology evidence="1">Multi-pass membrane protein</topology>
    </subcellularLocation>
</comment>
<evidence type="ECO:0000313" key="6">
    <source>
        <dbReference type="Proteomes" id="UP000054321"/>
    </source>
</evidence>
<dbReference type="InterPro" id="IPR050327">
    <property type="entry name" value="Proton-linked_MCT"/>
</dbReference>
<keyword evidence="6" id="KW-1185">Reference proteome</keyword>
<dbReference type="InterPro" id="IPR036259">
    <property type="entry name" value="MFS_trans_sf"/>
</dbReference>
<dbReference type="OrthoDB" id="6499973at2759"/>
<organism evidence="5 6">
    <name type="scientific">Oidiodendron maius (strain Zn)</name>
    <dbReference type="NCBI Taxonomy" id="913774"/>
    <lineage>
        <taxon>Eukaryota</taxon>
        <taxon>Fungi</taxon>
        <taxon>Dikarya</taxon>
        <taxon>Ascomycota</taxon>
        <taxon>Pezizomycotina</taxon>
        <taxon>Leotiomycetes</taxon>
        <taxon>Leotiomycetes incertae sedis</taxon>
        <taxon>Myxotrichaceae</taxon>
        <taxon>Oidiodendron</taxon>
    </lineage>
</organism>
<dbReference type="SUPFAM" id="SSF103473">
    <property type="entry name" value="MFS general substrate transporter"/>
    <property type="match status" value="1"/>
</dbReference>
<reference evidence="5 6" key="1">
    <citation type="submission" date="2014-04" db="EMBL/GenBank/DDBJ databases">
        <authorList>
            <consortium name="DOE Joint Genome Institute"/>
            <person name="Kuo A."/>
            <person name="Martino E."/>
            <person name="Perotto S."/>
            <person name="Kohler A."/>
            <person name="Nagy L.G."/>
            <person name="Floudas D."/>
            <person name="Copeland A."/>
            <person name="Barry K.W."/>
            <person name="Cichocki N."/>
            <person name="Veneault-Fourrey C."/>
            <person name="LaButti K."/>
            <person name="Lindquist E.A."/>
            <person name="Lipzen A."/>
            <person name="Lundell T."/>
            <person name="Morin E."/>
            <person name="Murat C."/>
            <person name="Sun H."/>
            <person name="Tunlid A."/>
            <person name="Henrissat B."/>
            <person name="Grigoriev I.V."/>
            <person name="Hibbett D.S."/>
            <person name="Martin F."/>
            <person name="Nordberg H.P."/>
            <person name="Cantor M.N."/>
            <person name="Hua S.X."/>
        </authorList>
    </citation>
    <scope>NUCLEOTIDE SEQUENCE [LARGE SCALE GENOMIC DNA]</scope>
    <source>
        <strain evidence="5 6">Zn</strain>
    </source>
</reference>
<sequence length="386" mass="41445">MSDPDTSLSKEAPQGFINAFGVFQEYYAHTILSDKSPSTISWIGSFNLFCLFGGMMAAGMLEYKFGPTVVMCTGSLMTVFAIFMTSLCKEFYEFFLAQGFLLGVGTCLVLMPAFVNVTYHFRASRGVAMGIVVAGSSLGGVIWPIALHRLLGEVGFGWAVRTAAFIMIPLLGLAIFAVRRPEGFVLSSRGKPDLSFLKNPTIILLSMGMFFVYLGLFSPFFYITYWTISLGLDATLAFYMISIMNASSLFGRIVPGIVADRVGPFNVMIVIVAVSVVIATCWTKATTIPGIVVFSLAYGFTSGGVISLQGPCATAPVTPPQYGVAMGFVMTVLSIAALIGTPINGQLLNVFGYRGISLFSGFSMLLGAAFTMIARLFRVRGLLAKA</sequence>
<dbReference type="PANTHER" id="PTHR11360">
    <property type="entry name" value="MONOCARBOXYLATE TRANSPORTER"/>
    <property type="match status" value="1"/>
</dbReference>
<evidence type="ECO:0000256" key="3">
    <source>
        <dbReference type="SAM" id="Phobius"/>
    </source>
</evidence>
<keyword evidence="3" id="KW-1133">Transmembrane helix</keyword>
<dbReference type="Proteomes" id="UP000054321">
    <property type="component" value="Unassembled WGS sequence"/>
</dbReference>
<evidence type="ECO:0000256" key="1">
    <source>
        <dbReference type="ARBA" id="ARBA00004141"/>
    </source>
</evidence>
<evidence type="ECO:0000259" key="4">
    <source>
        <dbReference type="PROSITE" id="PS50850"/>
    </source>
</evidence>
<dbReference type="PROSITE" id="PS50850">
    <property type="entry name" value="MFS"/>
    <property type="match status" value="1"/>
</dbReference>
<protein>
    <recommendedName>
        <fullName evidence="4">Major facilitator superfamily (MFS) profile domain-containing protein</fullName>
    </recommendedName>
</protein>
<dbReference type="Gene3D" id="1.20.1250.20">
    <property type="entry name" value="MFS general substrate transporter like domains"/>
    <property type="match status" value="1"/>
</dbReference>
<dbReference type="PANTHER" id="PTHR11360:SF250">
    <property type="entry name" value="MFS-TYPE TRANSPORTER AFUA_1G00970"/>
    <property type="match status" value="1"/>
</dbReference>
<accession>A0A0C3CP56</accession>
<keyword evidence="3" id="KW-0812">Transmembrane</keyword>
<keyword evidence="3" id="KW-0472">Membrane</keyword>